<feature type="compositionally biased region" description="Basic residues" evidence="5">
    <location>
        <begin position="13"/>
        <end position="22"/>
    </location>
</feature>
<dbReference type="InterPro" id="IPR038718">
    <property type="entry name" value="SNF2-like_sf"/>
</dbReference>
<dbReference type="GO" id="GO:0004520">
    <property type="term" value="F:DNA endonuclease activity"/>
    <property type="evidence" value="ECO:0007669"/>
    <property type="project" value="TreeGrafter"/>
</dbReference>
<evidence type="ECO:0000256" key="2">
    <source>
        <dbReference type="ARBA" id="ARBA00022801"/>
    </source>
</evidence>
<keyword evidence="4" id="KW-0067">ATP-binding</keyword>
<keyword evidence="2" id="KW-0378">Hydrolase</keyword>
<keyword evidence="1" id="KW-0547">Nucleotide-binding</keyword>
<dbReference type="InterPro" id="IPR000330">
    <property type="entry name" value="SNF2_N"/>
</dbReference>
<feature type="domain" description="Helicase C-terminal" evidence="7">
    <location>
        <begin position="386"/>
        <end position="544"/>
    </location>
</feature>
<dbReference type="Gene3D" id="3.40.50.10810">
    <property type="entry name" value="Tandem AAA-ATPase domain"/>
    <property type="match status" value="1"/>
</dbReference>
<evidence type="ECO:0000313" key="9">
    <source>
        <dbReference type="Proteomes" id="UP000054408"/>
    </source>
</evidence>
<dbReference type="GO" id="GO:0006281">
    <property type="term" value="P:DNA repair"/>
    <property type="evidence" value="ECO:0007669"/>
    <property type="project" value="TreeGrafter"/>
</dbReference>
<dbReference type="GO" id="GO:0005524">
    <property type="term" value="F:ATP binding"/>
    <property type="evidence" value="ECO:0007669"/>
    <property type="project" value="UniProtKB-KW"/>
</dbReference>
<feature type="region of interest" description="Disordered" evidence="5">
    <location>
        <begin position="553"/>
        <end position="578"/>
    </location>
</feature>
<evidence type="ECO:0000259" key="6">
    <source>
        <dbReference type="PROSITE" id="PS51192"/>
    </source>
</evidence>
<feature type="region of interest" description="Disordered" evidence="5">
    <location>
        <begin position="666"/>
        <end position="696"/>
    </location>
</feature>
<dbReference type="Proteomes" id="UP000054408">
    <property type="component" value="Unassembled WGS sequence"/>
</dbReference>
<evidence type="ECO:0000259" key="7">
    <source>
        <dbReference type="PROSITE" id="PS51194"/>
    </source>
</evidence>
<dbReference type="RefSeq" id="XP_013756845.1">
    <property type="nucleotide sequence ID" value="XM_013901391.1"/>
</dbReference>
<evidence type="ECO:0000256" key="4">
    <source>
        <dbReference type="ARBA" id="ARBA00022840"/>
    </source>
</evidence>
<evidence type="ECO:0000256" key="1">
    <source>
        <dbReference type="ARBA" id="ARBA00022741"/>
    </source>
</evidence>
<dbReference type="Gene3D" id="3.40.50.300">
    <property type="entry name" value="P-loop containing nucleotide triphosphate hydrolases"/>
    <property type="match status" value="1"/>
</dbReference>
<evidence type="ECO:0000256" key="5">
    <source>
        <dbReference type="SAM" id="MobiDB-lite"/>
    </source>
</evidence>
<dbReference type="SMART" id="SM00490">
    <property type="entry name" value="HELICc"/>
    <property type="match status" value="1"/>
</dbReference>
<dbReference type="Gene3D" id="1.10.30.50">
    <property type="match status" value="1"/>
</dbReference>
<organism evidence="8 9">
    <name type="scientific">Thecamonas trahens ATCC 50062</name>
    <dbReference type="NCBI Taxonomy" id="461836"/>
    <lineage>
        <taxon>Eukaryota</taxon>
        <taxon>Apusozoa</taxon>
        <taxon>Apusomonadida</taxon>
        <taxon>Apusomonadidae</taxon>
        <taxon>Thecamonas</taxon>
    </lineage>
</organism>
<dbReference type="GO" id="GO:0043596">
    <property type="term" value="C:nuclear replication fork"/>
    <property type="evidence" value="ECO:0007669"/>
    <property type="project" value="TreeGrafter"/>
</dbReference>
<feature type="compositionally biased region" description="Pro residues" evidence="5">
    <location>
        <begin position="823"/>
        <end position="837"/>
    </location>
</feature>
<name>A0A0L0DG23_THETB</name>
<dbReference type="GO" id="GO:0008270">
    <property type="term" value="F:zinc ion binding"/>
    <property type="evidence" value="ECO:0007669"/>
    <property type="project" value="InterPro"/>
</dbReference>
<sequence length="1050" mass="110951">MEPRLGRPLSGSRKGRRRRGGSRKSSSSSKAEAESRNNVEIGPPELLEGKPSSTSTTTAIDANDPTPTPKPDVVSPDDPMLAGVPKSLRETLMPFQRIGVKFGIQLGGRVLIADEMGLGKTIQAIALSTNYAGDWPVLVVAPSSMRFAWADEVEKWVPGLTSDRIHVIKSGKDLAGVASADFVITTYGLLLQDKLAAAIHARKFGVVIVDESHMIKSRTAKRTKALLPIAQAAARCILLSGTPSLARPEELYTQVSAIRPGMFGSFYTYAHRYCAARRGRWGLDTKGASNLDELHTRLSKVMIRRLKSSVLTELPAKRRTRIAIPIPAAAKAKLAKLEKLLNDAAPNWGGSGDAAAPGPPGAGPEGLSFDSRRVFMDMYKLTGDAKIEGTVAFLTESIPPSTKVLVFAHHLAVLDGIERFCVKDKRKYIRIDGATPPSERHRQVQAFQADPTITVAVLSITAASTGITLTAASTVVFAELSWTPGIMEQAEDRAHRIGQPSSVSCYYLIAKGTLDPRMWRMLSRKVRVVSAALDGAAASLSVPASVRVKVSMPKPEAGGSDGDNATIDAAGSIPLPPSSAALHSSHDLRFMFQRLAAPQPAPQTAPAGPTVIDLASSSASSSTLELALPPPSAGRTSPSAATTAAASSASSAYTFASSSSTASCSDSEAGFLERSGPAPPRPIKVRLPKPPPPPLPPAPSTFYFSISPHTGRIQVLDGLKIALGVSLLPTASLTEVSALLSNNSPAATETHAFLARWATLRPIEQAALAGQIIQDPIAAAAAAAAAAAPTGTTDRWTSTTAPASSPSPPEPTLLDAFVTRSPAAPPAPTPLPAPAPTSAPTSAPTAAPVDPNRCAFCETERKLPDAAFCSTKCQREMQVRASSTAVRQQLFELEHGVCVKCGVDAHKVYAATKVLHPHDRAAHIQASPFANCSLAMRQRMVNEPSPGLFWQADHIVPVVEGGGQCSLFNYRTLCTPCHAAETSVLRDRLRRAQMAVASAGTADIRHAFAAEPAAPKRPREQPASSPCLQGIDAFARPSKRRRPLVVIDLD</sequence>
<feature type="compositionally biased region" description="Polar residues" evidence="5">
    <location>
        <begin position="51"/>
        <end position="60"/>
    </location>
</feature>
<dbReference type="AlphaFoldDB" id="A0A0L0DG23"/>
<dbReference type="CDD" id="cd18793">
    <property type="entry name" value="SF2_C_SNF"/>
    <property type="match status" value="1"/>
</dbReference>
<proteinExistence type="predicted"/>
<dbReference type="GO" id="GO:0016787">
    <property type="term" value="F:hydrolase activity"/>
    <property type="evidence" value="ECO:0007669"/>
    <property type="project" value="UniProtKB-KW"/>
</dbReference>
<dbReference type="InterPro" id="IPR003615">
    <property type="entry name" value="HNH_nuc"/>
</dbReference>
<dbReference type="InterPro" id="IPR001650">
    <property type="entry name" value="Helicase_C-like"/>
</dbReference>
<dbReference type="PANTHER" id="PTHR45766:SF3">
    <property type="entry name" value="DNA ANNEALING HELICASE AND ENDONUCLEASE ZRANB3"/>
    <property type="match status" value="1"/>
</dbReference>
<feature type="region of interest" description="Disordered" evidence="5">
    <location>
        <begin position="1012"/>
        <end position="1032"/>
    </location>
</feature>
<dbReference type="STRING" id="461836.A0A0L0DG23"/>
<dbReference type="CDD" id="cd18010">
    <property type="entry name" value="DEXHc_HARP_SMARCAL1"/>
    <property type="match status" value="1"/>
</dbReference>
<protein>
    <submittedName>
        <fullName evidence="8">Zinc finger Ran-binding domain-containing protein 3</fullName>
    </submittedName>
</protein>
<dbReference type="EMBL" id="GL349461">
    <property type="protein sequence ID" value="KNC50298.1"/>
    <property type="molecule type" value="Genomic_DNA"/>
</dbReference>
<dbReference type="InterPro" id="IPR027417">
    <property type="entry name" value="P-loop_NTPase"/>
</dbReference>
<dbReference type="GO" id="GO:0031297">
    <property type="term" value="P:replication fork processing"/>
    <property type="evidence" value="ECO:0007669"/>
    <property type="project" value="TreeGrafter"/>
</dbReference>
<gene>
    <name evidence="8" type="ORF">AMSG_06779</name>
</gene>
<keyword evidence="3" id="KW-0347">Helicase</keyword>
<keyword evidence="9" id="KW-1185">Reference proteome</keyword>
<dbReference type="SUPFAM" id="SSF52540">
    <property type="entry name" value="P-loop containing nucleoside triphosphate hydrolases"/>
    <property type="match status" value="2"/>
</dbReference>
<dbReference type="GO" id="GO:0004386">
    <property type="term" value="F:helicase activity"/>
    <property type="evidence" value="ECO:0007669"/>
    <property type="project" value="UniProtKB-KW"/>
</dbReference>
<feature type="compositionally biased region" description="Pro residues" evidence="5">
    <location>
        <begin position="677"/>
        <end position="696"/>
    </location>
</feature>
<feature type="region of interest" description="Disordered" evidence="5">
    <location>
        <begin position="790"/>
        <end position="846"/>
    </location>
</feature>
<dbReference type="InterPro" id="IPR049730">
    <property type="entry name" value="SNF2/RAD54-like_C"/>
</dbReference>
<dbReference type="OrthoDB" id="2801544at2759"/>
<feature type="domain" description="Helicase ATP-binding" evidence="6">
    <location>
        <begin position="101"/>
        <end position="261"/>
    </location>
</feature>
<dbReference type="Pfam" id="PF00176">
    <property type="entry name" value="SNF2-rel_dom"/>
    <property type="match status" value="1"/>
</dbReference>
<dbReference type="InterPro" id="IPR002711">
    <property type="entry name" value="HNH"/>
</dbReference>
<dbReference type="PROSITE" id="PS51194">
    <property type="entry name" value="HELICASE_CTER"/>
    <property type="match status" value="1"/>
</dbReference>
<dbReference type="GeneID" id="25565861"/>
<evidence type="ECO:0000313" key="8">
    <source>
        <dbReference type="EMBL" id="KNC50298.1"/>
    </source>
</evidence>
<evidence type="ECO:0000256" key="3">
    <source>
        <dbReference type="ARBA" id="ARBA00022806"/>
    </source>
</evidence>
<accession>A0A0L0DG23</accession>
<dbReference type="Pfam" id="PF01844">
    <property type="entry name" value="HNH"/>
    <property type="match status" value="1"/>
</dbReference>
<dbReference type="OMA" id="WRKVVLH"/>
<dbReference type="eggNOG" id="KOG1000">
    <property type="taxonomic scope" value="Eukaryota"/>
</dbReference>
<dbReference type="SMART" id="SM00487">
    <property type="entry name" value="DEXDc"/>
    <property type="match status" value="1"/>
</dbReference>
<dbReference type="PANTHER" id="PTHR45766">
    <property type="entry name" value="DNA ANNEALING HELICASE AND ENDONUCLEASE ZRANB3 FAMILY MEMBER"/>
    <property type="match status" value="1"/>
</dbReference>
<dbReference type="Pfam" id="PF00271">
    <property type="entry name" value="Helicase_C"/>
    <property type="match status" value="1"/>
</dbReference>
<dbReference type="CDD" id="cd00085">
    <property type="entry name" value="HNHc"/>
    <property type="match status" value="1"/>
</dbReference>
<feature type="compositionally biased region" description="Low complexity" evidence="5">
    <location>
        <begin position="1"/>
        <end position="12"/>
    </location>
</feature>
<reference evidence="8 9" key="1">
    <citation type="submission" date="2010-05" db="EMBL/GenBank/DDBJ databases">
        <title>The Genome Sequence of Thecamonas trahens ATCC 50062.</title>
        <authorList>
            <consortium name="The Broad Institute Genome Sequencing Platform"/>
            <person name="Russ C."/>
            <person name="Cuomo C."/>
            <person name="Shea T."/>
            <person name="Young S.K."/>
            <person name="Zeng Q."/>
            <person name="Koehrsen M."/>
            <person name="Haas B."/>
            <person name="Borodovsky M."/>
            <person name="Guigo R."/>
            <person name="Alvarado L."/>
            <person name="Berlin A."/>
            <person name="Bochicchio J."/>
            <person name="Borenstein D."/>
            <person name="Chapman S."/>
            <person name="Chen Z."/>
            <person name="Freedman E."/>
            <person name="Gellesch M."/>
            <person name="Goldberg J."/>
            <person name="Griggs A."/>
            <person name="Gujja S."/>
            <person name="Heilman E."/>
            <person name="Heiman D."/>
            <person name="Hepburn T."/>
            <person name="Howarth C."/>
            <person name="Jen D."/>
            <person name="Larson L."/>
            <person name="Mehta T."/>
            <person name="Park D."/>
            <person name="Pearson M."/>
            <person name="Roberts A."/>
            <person name="Saif S."/>
            <person name="Shenoy N."/>
            <person name="Sisk P."/>
            <person name="Stolte C."/>
            <person name="Sykes S."/>
            <person name="Thomson T."/>
            <person name="Walk T."/>
            <person name="White J."/>
            <person name="Yandava C."/>
            <person name="Burger G."/>
            <person name="Gray M.W."/>
            <person name="Holland P.W.H."/>
            <person name="King N."/>
            <person name="Lang F.B.F."/>
            <person name="Roger A.J."/>
            <person name="Ruiz-Trillo I."/>
            <person name="Lander E."/>
            <person name="Nusbaum C."/>
        </authorList>
    </citation>
    <scope>NUCLEOTIDE SEQUENCE [LARGE SCALE GENOMIC DNA]</scope>
    <source>
        <strain evidence="8 9">ATCC 50062</strain>
    </source>
</reference>
<dbReference type="GO" id="GO:0003676">
    <property type="term" value="F:nucleic acid binding"/>
    <property type="evidence" value="ECO:0007669"/>
    <property type="project" value="InterPro"/>
</dbReference>
<feature type="region of interest" description="Disordered" evidence="5">
    <location>
        <begin position="1"/>
        <end position="82"/>
    </location>
</feature>
<dbReference type="PROSITE" id="PS51192">
    <property type="entry name" value="HELICASE_ATP_BIND_1"/>
    <property type="match status" value="1"/>
</dbReference>
<dbReference type="InterPro" id="IPR014001">
    <property type="entry name" value="Helicase_ATP-bd"/>
</dbReference>